<gene>
    <name evidence="2" type="ORF">JCM7686_2197</name>
</gene>
<feature type="region of interest" description="Disordered" evidence="1">
    <location>
        <begin position="96"/>
        <end position="187"/>
    </location>
</feature>
<evidence type="ECO:0000313" key="2">
    <source>
        <dbReference type="EMBL" id="AGT09276.1"/>
    </source>
</evidence>
<dbReference type="PATRIC" id="fig|1367847.3.peg.2190"/>
<dbReference type="Proteomes" id="UP000015480">
    <property type="component" value="Chromosome"/>
</dbReference>
<protein>
    <submittedName>
        <fullName evidence="2">Uncharacterized protein</fullName>
    </submittedName>
</protein>
<keyword evidence="3" id="KW-1185">Reference proteome</keyword>
<reference evidence="2 3" key="1">
    <citation type="journal article" date="2014" name="BMC Genomics">
        <title>Architecture and functions of a multipartite genome of the methylotrophic bacterium Paracoccus aminophilus JCM 7686, containing primary and secondary chromids.</title>
        <authorList>
            <person name="Dziewit L."/>
            <person name="Czarnecki J."/>
            <person name="Wibberg D."/>
            <person name="Radlinska M."/>
            <person name="Mrozek P."/>
            <person name="Szymczak M."/>
            <person name="Schluter A."/>
            <person name="Puhler A."/>
            <person name="Bartosik D."/>
        </authorList>
    </citation>
    <scope>NUCLEOTIDE SEQUENCE [LARGE SCALE GENOMIC DNA]</scope>
    <source>
        <strain evidence="2">JCM 7686</strain>
    </source>
</reference>
<dbReference type="STRING" id="1367847.JCM7686_2197"/>
<feature type="compositionally biased region" description="Basic and acidic residues" evidence="1">
    <location>
        <begin position="155"/>
        <end position="168"/>
    </location>
</feature>
<evidence type="ECO:0000313" key="3">
    <source>
        <dbReference type="Proteomes" id="UP000015480"/>
    </source>
</evidence>
<dbReference type="AlphaFoldDB" id="S5YVL5"/>
<name>S5YVL5_PARAH</name>
<feature type="region of interest" description="Disordered" evidence="1">
    <location>
        <begin position="1"/>
        <end position="26"/>
    </location>
</feature>
<dbReference type="RefSeq" id="WP_020950914.1">
    <property type="nucleotide sequence ID" value="NC_022041.1"/>
</dbReference>
<accession>S5YVL5</accession>
<proteinExistence type="predicted"/>
<dbReference type="HOGENOM" id="CLU_1365105_0_0_5"/>
<dbReference type="KEGG" id="pami:JCM7686_2197"/>
<feature type="compositionally biased region" description="Polar residues" evidence="1">
    <location>
        <begin position="1"/>
        <end position="22"/>
    </location>
</feature>
<sequence length="200" mass="22848">MHNQTTLIGGISQSQNTNSISESEPLAPFAGQSDTGILNWILRNGFTKLDKVSLGSYCHHLYKSKSGGGNFEPHVRAWFDALTAKQRDILKVRRNDPAKVAERQKKNAQRLEKQRADPEYQLSLANKRSNYRAKVEQEENRDVRDYTKLAGLTPEQKKERHKQQQYEAKKKKRALAKAASMTEAERQDAVMRADPNFGMF</sequence>
<feature type="compositionally biased region" description="Basic and acidic residues" evidence="1">
    <location>
        <begin position="96"/>
        <end position="118"/>
    </location>
</feature>
<organism evidence="2 3">
    <name type="scientific">Paracoccus aminophilus JCM 7686</name>
    <dbReference type="NCBI Taxonomy" id="1367847"/>
    <lineage>
        <taxon>Bacteria</taxon>
        <taxon>Pseudomonadati</taxon>
        <taxon>Pseudomonadota</taxon>
        <taxon>Alphaproteobacteria</taxon>
        <taxon>Rhodobacterales</taxon>
        <taxon>Paracoccaceae</taxon>
        <taxon>Paracoccus</taxon>
    </lineage>
</organism>
<feature type="compositionally biased region" description="Basic and acidic residues" evidence="1">
    <location>
        <begin position="133"/>
        <end position="147"/>
    </location>
</feature>
<evidence type="ECO:0000256" key="1">
    <source>
        <dbReference type="SAM" id="MobiDB-lite"/>
    </source>
</evidence>
<dbReference type="EMBL" id="CP006650">
    <property type="protein sequence ID" value="AGT09276.1"/>
    <property type="molecule type" value="Genomic_DNA"/>
</dbReference>